<evidence type="ECO:0000313" key="5">
    <source>
        <dbReference type="Proteomes" id="UP001597189"/>
    </source>
</evidence>
<accession>A0ABW4D5Z7</accession>
<evidence type="ECO:0000256" key="3">
    <source>
        <dbReference type="SAM" id="Phobius"/>
    </source>
</evidence>
<keyword evidence="5" id="KW-1185">Reference proteome</keyword>
<evidence type="ECO:0000256" key="2">
    <source>
        <dbReference type="ARBA" id="ARBA00023287"/>
    </source>
</evidence>
<proteinExistence type="predicted"/>
<dbReference type="Proteomes" id="UP001597189">
    <property type="component" value="Unassembled WGS sequence"/>
</dbReference>
<organism evidence="4 5">
    <name type="scientific">Levilactobacillus lanxiensis</name>
    <dbReference type="NCBI Taxonomy" id="2799568"/>
    <lineage>
        <taxon>Bacteria</taxon>
        <taxon>Bacillati</taxon>
        <taxon>Bacillota</taxon>
        <taxon>Bacilli</taxon>
        <taxon>Lactobacillales</taxon>
        <taxon>Lactobacillaceae</taxon>
        <taxon>Levilactobacillus</taxon>
    </lineage>
</organism>
<comment type="caution">
    <text evidence="4">The sequence shown here is derived from an EMBL/GenBank/DDBJ whole genome shotgun (WGS) entry which is preliminary data.</text>
</comment>
<dbReference type="Pfam" id="PF07963">
    <property type="entry name" value="N_methyl"/>
    <property type="match status" value="1"/>
</dbReference>
<keyword evidence="3" id="KW-1133">Transmembrane helix</keyword>
<reference evidence="5" key="1">
    <citation type="journal article" date="2019" name="Int. J. Syst. Evol. Microbiol.">
        <title>The Global Catalogue of Microorganisms (GCM) 10K type strain sequencing project: providing services to taxonomists for standard genome sequencing and annotation.</title>
        <authorList>
            <consortium name="The Broad Institute Genomics Platform"/>
            <consortium name="The Broad Institute Genome Sequencing Center for Infectious Disease"/>
            <person name="Wu L."/>
            <person name="Ma J."/>
        </authorList>
    </citation>
    <scope>NUCLEOTIDE SEQUENCE [LARGE SCALE GENOMIC DNA]</scope>
    <source>
        <strain evidence="5">CCM 8979</strain>
    </source>
</reference>
<keyword evidence="3" id="KW-0472">Membrane</keyword>
<keyword evidence="2" id="KW-0178">Competence</keyword>
<dbReference type="NCBIfam" id="TIGR02532">
    <property type="entry name" value="IV_pilin_GFxxxE"/>
    <property type="match status" value="1"/>
</dbReference>
<sequence length="155" mass="17658">MPRSRGFTLYEMLIVLVIVSGLTVLVTFQGQRHQQLLAERAFWPSWQRMWTAGRQAAIRRREVVGIRVISAQHVVTLSTIKGHQVLGQLRIPPTLQLRDPDTAWTIRPSGASTALRMEWYSTASHNWIYQTFQLGGAIFYVETTSTRRPPRVGAT</sequence>
<name>A0ABW4D5Z7_9LACO</name>
<evidence type="ECO:0000313" key="4">
    <source>
        <dbReference type="EMBL" id="MFD1456005.1"/>
    </source>
</evidence>
<protein>
    <submittedName>
        <fullName evidence="4">Tfp pilus assembly protein FimT/FimU</fullName>
    </submittedName>
</protein>
<dbReference type="EMBL" id="JBHTOD010000008">
    <property type="protein sequence ID" value="MFD1456005.1"/>
    <property type="molecule type" value="Genomic_DNA"/>
</dbReference>
<evidence type="ECO:0000256" key="1">
    <source>
        <dbReference type="ARBA" id="ARBA00004241"/>
    </source>
</evidence>
<dbReference type="InterPro" id="IPR012902">
    <property type="entry name" value="N_methyl_site"/>
</dbReference>
<gene>
    <name evidence="4" type="ORF">ACFQ44_10045</name>
</gene>
<dbReference type="RefSeq" id="WP_203646083.1">
    <property type="nucleotide sequence ID" value="NZ_BOLN01000008.1"/>
</dbReference>
<comment type="subcellular location">
    <subcellularLocation>
        <location evidence="1">Cell surface</location>
    </subcellularLocation>
</comment>
<feature type="transmembrane region" description="Helical" evidence="3">
    <location>
        <begin position="7"/>
        <end position="28"/>
    </location>
</feature>
<keyword evidence="3" id="KW-0812">Transmembrane</keyword>